<protein>
    <submittedName>
        <fullName evidence="1">Uncharacterized protein</fullName>
    </submittedName>
</protein>
<evidence type="ECO:0000313" key="1">
    <source>
        <dbReference type="EMBL" id="AIG24894.1"/>
    </source>
</evidence>
<dbReference type="AlphaFoldDB" id="A0A075QZ89"/>
<name>A0A075QZ89_BRELA</name>
<evidence type="ECO:0000313" key="2">
    <source>
        <dbReference type="Proteomes" id="UP000005850"/>
    </source>
</evidence>
<dbReference type="KEGG" id="blr:BRLA_c005360"/>
<dbReference type="Proteomes" id="UP000005850">
    <property type="component" value="Chromosome"/>
</dbReference>
<accession>A0A075QZ89</accession>
<proteinExistence type="predicted"/>
<dbReference type="STRING" id="1042163.BRLA_c005360"/>
<sequence length="138" mass="15641">MEIVTLFYNKGYRSASMRIKGEEIMKILSVIGESVPAGKGGSPADTFERSVVTYQVGAETKTLTVTYVRYFEKLLAQQGVYDQEKEGVPVNQVAATLFLEQNPQAKESRHYFNDAESFTKLFTTFSIEKWKEKYSSLV</sequence>
<gene>
    <name evidence="1" type="ORF">BRLA_c005360</name>
</gene>
<dbReference type="HOGENOM" id="CLU_153703_0_0_9"/>
<reference evidence="1 2" key="1">
    <citation type="journal article" date="2011" name="J. Bacteriol.">
        <title>Genome sequence of Brevibacillus laterosporus LMG 15441, a pathogen of invertebrates.</title>
        <authorList>
            <person name="Djukic M."/>
            <person name="Poehlein A."/>
            <person name="Thurmer A."/>
            <person name="Daniel R."/>
        </authorList>
    </citation>
    <scope>NUCLEOTIDE SEQUENCE [LARGE SCALE GENOMIC DNA]</scope>
    <source>
        <strain evidence="1 2">LMG 15441</strain>
    </source>
</reference>
<dbReference type="EMBL" id="CP007806">
    <property type="protein sequence ID" value="AIG24894.1"/>
    <property type="molecule type" value="Genomic_DNA"/>
</dbReference>
<keyword evidence="2" id="KW-1185">Reference proteome</keyword>
<organism evidence="1 2">
    <name type="scientific">Brevibacillus laterosporus LMG 15441</name>
    <dbReference type="NCBI Taxonomy" id="1042163"/>
    <lineage>
        <taxon>Bacteria</taxon>
        <taxon>Bacillati</taxon>
        <taxon>Bacillota</taxon>
        <taxon>Bacilli</taxon>
        <taxon>Bacillales</taxon>
        <taxon>Paenibacillaceae</taxon>
        <taxon>Brevibacillus</taxon>
    </lineage>
</organism>